<protein>
    <submittedName>
        <fullName evidence="2">Uncharacterized protein</fullName>
    </submittedName>
</protein>
<gene>
    <name evidence="2" type="ORF">M099_4467</name>
</gene>
<proteinExistence type="predicted"/>
<organism evidence="2 3">
    <name type="scientific">Phocaeicola vulgatus str. 3975 RP4</name>
    <dbReference type="NCBI Taxonomy" id="1339352"/>
    <lineage>
        <taxon>Bacteria</taxon>
        <taxon>Pseudomonadati</taxon>
        <taxon>Bacteroidota</taxon>
        <taxon>Bacteroidia</taxon>
        <taxon>Bacteroidales</taxon>
        <taxon>Bacteroidaceae</taxon>
        <taxon>Phocaeicola</taxon>
    </lineage>
</organism>
<evidence type="ECO:0000313" key="3">
    <source>
        <dbReference type="Proteomes" id="UP000027661"/>
    </source>
</evidence>
<reference evidence="2 3" key="1">
    <citation type="submission" date="2014-04" db="EMBL/GenBank/DDBJ databases">
        <authorList>
            <person name="Sears C."/>
            <person name="Carroll K."/>
            <person name="Sack B.R."/>
            <person name="Qadri F."/>
            <person name="Myers L.L."/>
            <person name="Chung G.-T."/>
            <person name="Escheverria P."/>
            <person name="Fraser C.M."/>
            <person name="Sadzewicz L."/>
            <person name="Shefchek K.A."/>
            <person name="Tallon L."/>
            <person name="Das S.P."/>
            <person name="Daugherty S."/>
            <person name="Mongodin E.F."/>
        </authorList>
    </citation>
    <scope>NUCLEOTIDE SEQUENCE [LARGE SCALE GENOMIC DNA]</scope>
    <source>
        <strain evidence="2 3">3975 RP4</strain>
    </source>
</reference>
<evidence type="ECO:0000256" key="1">
    <source>
        <dbReference type="SAM" id="MobiDB-lite"/>
    </source>
</evidence>
<accession>A0A069S403</accession>
<dbReference type="AlphaFoldDB" id="A0A069S403"/>
<name>A0A069S403_PHOVU</name>
<sequence length="84" mass="9619">MVLSGAGEKALSDVFSCQLRFVEGRICKKYTSKRRNQARQPIFAPIKTDAATDRKARRKRIWKPESNRKGGLEAKKENYISIYG</sequence>
<evidence type="ECO:0000313" key="2">
    <source>
        <dbReference type="EMBL" id="KDS43667.1"/>
    </source>
</evidence>
<dbReference type="EMBL" id="JNHM01000174">
    <property type="protein sequence ID" value="KDS43667.1"/>
    <property type="molecule type" value="Genomic_DNA"/>
</dbReference>
<dbReference type="Proteomes" id="UP000027661">
    <property type="component" value="Unassembled WGS sequence"/>
</dbReference>
<feature type="region of interest" description="Disordered" evidence="1">
    <location>
        <begin position="38"/>
        <end position="59"/>
    </location>
</feature>
<dbReference type="PATRIC" id="fig|1339352.3.peg.4179"/>
<comment type="caution">
    <text evidence="2">The sequence shown here is derived from an EMBL/GenBank/DDBJ whole genome shotgun (WGS) entry which is preliminary data.</text>
</comment>